<dbReference type="PROSITE" id="PS51257">
    <property type="entry name" value="PROKAR_LIPOPROTEIN"/>
    <property type="match status" value="1"/>
</dbReference>
<accession>W2C4R1</accession>
<protein>
    <submittedName>
        <fullName evidence="4">Iron ABC transporter substrate-binding protein</fullName>
    </submittedName>
</protein>
<name>W2C4R1_9BACT</name>
<feature type="signal peptide" evidence="2">
    <location>
        <begin position="1"/>
        <end position="25"/>
    </location>
</feature>
<gene>
    <name evidence="4" type="ORF">N425_06020</name>
</gene>
<evidence type="ECO:0000256" key="1">
    <source>
        <dbReference type="SAM" id="Coils"/>
    </source>
</evidence>
<comment type="caution">
    <text evidence="4">The sequence shown here is derived from an EMBL/GenBank/DDBJ whole genome shotgun (WGS) entry which is preliminary data.</text>
</comment>
<reference evidence="4 5" key="1">
    <citation type="submission" date="2013-11" db="EMBL/GenBank/DDBJ databases">
        <title>Single cell genomics of uncultured Tannerella BU063 (oral taxon 286).</title>
        <authorList>
            <person name="Beall C.J."/>
            <person name="Campbell A.G."/>
            <person name="Griffen A.L."/>
            <person name="Podar M."/>
            <person name="Leys E.J."/>
        </authorList>
    </citation>
    <scope>NUCLEOTIDE SEQUENCE [LARGE SCALE GENOMIC DNA]</scope>
    <source>
        <strain evidence="4">Cell 2</strain>
    </source>
</reference>
<dbReference type="Gene3D" id="3.40.50.1980">
    <property type="entry name" value="Nitrogenase molybdenum iron protein domain"/>
    <property type="match status" value="2"/>
</dbReference>
<evidence type="ECO:0000256" key="2">
    <source>
        <dbReference type="SAM" id="SignalP"/>
    </source>
</evidence>
<proteinExistence type="predicted"/>
<keyword evidence="2" id="KW-0732">Signal</keyword>
<dbReference type="SUPFAM" id="SSF53807">
    <property type="entry name" value="Helical backbone' metal receptor"/>
    <property type="match status" value="1"/>
</dbReference>
<dbReference type="PROSITE" id="PS50983">
    <property type="entry name" value="FE_B12_PBP"/>
    <property type="match status" value="1"/>
</dbReference>
<feature type="domain" description="Fe/B12 periplasmic-binding" evidence="3">
    <location>
        <begin position="110"/>
        <end position="378"/>
    </location>
</feature>
<dbReference type="AlphaFoldDB" id="W2C4R1"/>
<sequence length="391" mass="44026">MMTTTLKKMMAAGLLLLLMAACGGAKKEQHGAGQTDATDAERTERLKPRYAEGFSLRSEGGVWLVDIQDPQKEDEEGEMAEGAYRYAFVPRGSDLRAPEGYERIEIPVRKVVCMTTLQLSNFIALDRRDLVAGLTSTRHLFDPQINAQLKDGRTRKIGIEGNFDTEVVMGIAPDVILISPFKRGGYEALKETGAPLIPHLGYKELTPLGQAEWIKFVGLLTGNEDAAIKRFDEIEKRYNELKALTADVKERPVVFSGEMRGGNWYAVGGKSFLARQFEDAGADYFLKDDPHSGGFTLDFETVYAQAVNARFWRIINSYDGTFTYDALRQEDARYADFRAFRERGVVYCNLKSQRFYEGVPVEPEVVLADLIHAFHPQLLPDHKPVYYQLLK</sequence>
<dbReference type="PATRIC" id="fig|1411148.3.peg.885"/>
<feature type="coiled-coil region" evidence="1">
    <location>
        <begin position="224"/>
        <end position="251"/>
    </location>
</feature>
<evidence type="ECO:0000313" key="5">
    <source>
        <dbReference type="Proteomes" id="UP000018837"/>
    </source>
</evidence>
<dbReference type="Pfam" id="PF01497">
    <property type="entry name" value="Peripla_BP_2"/>
    <property type="match status" value="1"/>
</dbReference>
<dbReference type="InterPro" id="IPR002491">
    <property type="entry name" value="ABC_transptr_periplasmic_BD"/>
</dbReference>
<feature type="chain" id="PRO_5004812484" evidence="2">
    <location>
        <begin position="26"/>
        <end position="391"/>
    </location>
</feature>
<organism evidence="4 5">
    <name type="scientific">Tannerella sp. oral taxon BU063 isolate Cell 2</name>
    <dbReference type="NCBI Taxonomy" id="1411148"/>
    <lineage>
        <taxon>Bacteria</taxon>
        <taxon>Pseudomonadati</taxon>
        <taxon>Bacteroidota</taxon>
        <taxon>Bacteroidia</taxon>
        <taxon>Bacteroidales</taxon>
        <taxon>Tannerellaceae</taxon>
        <taxon>Tannerella</taxon>
    </lineage>
</organism>
<dbReference type="PANTHER" id="PTHR30535">
    <property type="entry name" value="VITAMIN B12-BINDING PROTEIN"/>
    <property type="match status" value="1"/>
</dbReference>
<dbReference type="EMBL" id="AYUF01000408">
    <property type="protein sequence ID" value="ETK02115.1"/>
    <property type="molecule type" value="Genomic_DNA"/>
</dbReference>
<keyword evidence="1" id="KW-0175">Coiled coil</keyword>
<evidence type="ECO:0000259" key="3">
    <source>
        <dbReference type="PROSITE" id="PS50983"/>
    </source>
</evidence>
<dbReference type="Proteomes" id="UP000018837">
    <property type="component" value="Unassembled WGS sequence"/>
</dbReference>
<dbReference type="GO" id="GO:0071281">
    <property type="term" value="P:cellular response to iron ion"/>
    <property type="evidence" value="ECO:0007669"/>
    <property type="project" value="TreeGrafter"/>
</dbReference>
<dbReference type="InterPro" id="IPR050902">
    <property type="entry name" value="ABC_Transporter_SBP"/>
</dbReference>
<evidence type="ECO:0000313" key="4">
    <source>
        <dbReference type="EMBL" id="ETK02115.1"/>
    </source>
</evidence>
<dbReference type="PANTHER" id="PTHR30535:SF34">
    <property type="entry name" value="MOLYBDATE-BINDING PROTEIN MOLA"/>
    <property type="match status" value="1"/>
</dbReference>